<protein>
    <submittedName>
        <fullName evidence="1">Uncharacterized protein</fullName>
    </submittedName>
</protein>
<evidence type="ECO:0000313" key="1">
    <source>
        <dbReference type="EMBL" id="RVQ65994.1"/>
    </source>
</evidence>
<dbReference type="RefSeq" id="WP_127613096.1">
    <property type="nucleotide sequence ID" value="NZ_RXOL01000005.1"/>
</dbReference>
<dbReference type="EMBL" id="RXOL01000005">
    <property type="protein sequence ID" value="RVQ65994.1"/>
    <property type="molecule type" value="Genomic_DNA"/>
</dbReference>
<evidence type="ECO:0000313" key="2">
    <source>
        <dbReference type="Proteomes" id="UP000283003"/>
    </source>
</evidence>
<proteinExistence type="predicted"/>
<dbReference type="Proteomes" id="UP000283003">
    <property type="component" value="Unassembled WGS sequence"/>
</dbReference>
<accession>A0A437GVU4</accession>
<reference evidence="1 2" key="1">
    <citation type="submission" date="2018-12" db="EMBL/GenBank/DDBJ databases">
        <title>Croceicoccus ponticola sp. nov., a lipolytic bacterium isolated from seawater.</title>
        <authorList>
            <person name="Yoon J.-H."/>
        </authorList>
    </citation>
    <scope>NUCLEOTIDE SEQUENCE [LARGE SCALE GENOMIC DNA]</scope>
    <source>
        <strain evidence="1 2">GM-16</strain>
    </source>
</reference>
<gene>
    <name evidence="1" type="ORF">EKN06_11610</name>
</gene>
<organism evidence="1 2">
    <name type="scientific">Croceicoccus ponticola</name>
    <dbReference type="NCBI Taxonomy" id="2217664"/>
    <lineage>
        <taxon>Bacteria</taxon>
        <taxon>Pseudomonadati</taxon>
        <taxon>Pseudomonadota</taxon>
        <taxon>Alphaproteobacteria</taxon>
        <taxon>Sphingomonadales</taxon>
        <taxon>Erythrobacteraceae</taxon>
        <taxon>Croceicoccus</taxon>
    </lineage>
</organism>
<sequence>MVALNELLRGLREAYDRVEAARAQADGNEQGEARTLHAERNFLMCAESMARRIPQSDFPLDKFLNDLPG</sequence>
<keyword evidence="2" id="KW-1185">Reference proteome</keyword>
<dbReference type="AlphaFoldDB" id="A0A437GVU4"/>
<comment type="caution">
    <text evidence="1">The sequence shown here is derived from an EMBL/GenBank/DDBJ whole genome shotgun (WGS) entry which is preliminary data.</text>
</comment>
<name>A0A437GVU4_9SPHN</name>